<evidence type="ECO:0000313" key="3">
    <source>
        <dbReference type="Proteomes" id="UP000247409"/>
    </source>
</evidence>
<feature type="domain" description="AAR2 C-terminal" evidence="1">
    <location>
        <begin position="176"/>
        <end position="312"/>
    </location>
</feature>
<keyword evidence="3" id="KW-1185">Reference proteome</keyword>
<proteinExistence type="predicted"/>
<dbReference type="OrthoDB" id="201752at2759"/>
<dbReference type="STRING" id="448386.A0A2V3IZP4"/>
<dbReference type="InterPro" id="IPR033648">
    <property type="entry name" value="AAR2_C"/>
</dbReference>
<dbReference type="Pfam" id="PF05282">
    <property type="entry name" value="AAR2"/>
    <property type="match status" value="1"/>
</dbReference>
<sequence length="330" mass="36755">MSEEEIQRADLGWFSQLSKEELHSYFQARADMLINPAQRGLCINARTFTGPVQSVGGLSPKRIHLITLPSALPVAPVGIFFRLHPREAITFSVNDDVFGILAKGTRTKLLQVGERGVAALSLPAEEQWERLTSYITEESLRAAGLSLDTAVVGSDYATESDQSPQFASLPRLRPKKYMSPAEVTAFHIDRGAYVTALVKSRFGGHVDRLLGEMQLAFICFRMLGCLCSLEHWTKLLKEVCNSRELNSVYDNFYQKVAKLLKAQFSFTSDEDARIVFRDELRQTLACFASGGRNVSEVRDFTKVVNKLMGWSLTGNEDEGDDSDGPVIVHI</sequence>
<dbReference type="CDD" id="cd13778">
    <property type="entry name" value="Aar2_C"/>
    <property type="match status" value="1"/>
</dbReference>
<accession>A0A2V3IZP4</accession>
<organism evidence="2 3">
    <name type="scientific">Gracilariopsis chorda</name>
    <dbReference type="NCBI Taxonomy" id="448386"/>
    <lineage>
        <taxon>Eukaryota</taxon>
        <taxon>Rhodophyta</taxon>
        <taxon>Florideophyceae</taxon>
        <taxon>Rhodymeniophycidae</taxon>
        <taxon>Gracilariales</taxon>
        <taxon>Gracilariaceae</taxon>
        <taxon>Gracilariopsis</taxon>
    </lineage>
</organism>
<dbReference type="InterPro" id="IPR007946">
    <property type="entry name" value="AAR2"/>
</dbReference>
<dbReference type="PANTHER" id="PTHR12689:SF4">
    <property type="entry name" value="PROTEIN AAR2 HOMOLOG"/>
    <property type="match status" value="1"/>
</dbReference>
<dbReference type="InterPro" id="IPR038514">
    <property type="entry name" value="AAR2_C_sf"/>
</dbReference>
<reference evidence="2 3" key="1">
    <citation type="journal article" date="2018" name="Mol. Biol. Evol.">
        <title>Analysis of the draft genome of the red seaweed Gracilariopsis chorda provides insights into genome size evolution in Rhodophyta.</title>
        <authorList>
            <person name="Lee J."/>
            <person name="Yang E.C."/>
            <person name="Graf L."/>
            <person name="Yang J.H."/>
            <person name="Qiu H."/>
            <person name="Zel Zion U."/>
            <person name="Chan C.X."/>
            <person name="Stephens T.G."/>
            <person name="Weber A.P.M."/>
            <person name="Boo G.H."/>
            <person name="Boo S.M."/>
            <person name="Kim K.M."/>
            <person name="Shin Y."/>
            <person name="Jung M."/>
            <person name="Lee S.J."/>
            <person name="Yim H.S."/>
            <person name="Lee J.H."/>
            <person name="Bhattacharya D."/>
            <person name="Yoon H.S."/>
        </authorList>
    </citation>
    <scope>NUCLEOTIDE SEQUENCE [LARGE SCALE GENOMIC DNA]</scope>
    <source>
        <strain evidence="2 3">SKKU-2015</strain>
        <tissue evidence="2">Whole body</tissue>
    </source>
</reference>
<dbReference type="GO" id="GO:0000244">
    <property type="term" value="P:spliceosomal tri-snRNP complex assembly"/>
    <property type="evidence" value="ECO:0007669"/>
    <property type="project" value="TreeGrafter"/>
</dbReference>
<dbReference type="Proteomes" id="UP000247409">
    <property type="component" value="Unassembled WGS sequence"/>
</dbReference>
<dbReference type="AlphaFoldDB" id="A0A2V3IZP4"/>
<evidence type="ECO:0000313" key="2">
    <source>
        <dbReference type="EMBL" id="PXF47569.1"/>
    </source>
</evidence>
<gene>
    <name evidence="2" type="ORF">BWQ96_02713</name>
</gene>
<comment type="caution">
    <text evidence="2">The sequence shown here is derived from an EMBL/GenBank/DDBJ whole genome shotgun (WGS) entry which is preliminary data.</text>
</comment>
<protein>
    <submittedName>
        <fullName evidence="2">Protein AAR2-like</fullName>
    </submittedName>
</protein>
<name>A0A2V3IZP4_9FLOR</name>
<dbReference type="Gene3D" id="1.25.40.550">
    <property type="entry name" value="Aar2, C-terminal domain-like"/>
    <property type="match status" value="1"/>
</dbReference>
<dbReference type="PANTHER" id="PTHR12689">
    <property type="entry name" value="A1 CISTRON SPLICING FACTOR AAR2-RELATED"/>
    <property type="match status" value="1"/>
</dbReference>
<evidence type="ECO:0000259" key="1">
    <source>
        <dbReference type="Pfam" id="PF05282"/>
    </source>
</evidence>
<dbReference type="EMBL" id="NBIV01000023">
    <property type="protein sequence ID" value="PXF47569.1"/>
    <property type="molecule type" value="Genomic_DNA"/>
</dbReference>